<evidence type="ECO:0000313" key="4">
    <source>
        <dbReference type="Proteomes" id="UP000678228"/>
    </source>
</evidence>
<dbReference type="RefSeq" id="WP_210595686.1">
    <property type="nucleotide sequence ID" value="NZ_JAGKSQ010000001.1"/>
</dbReference>
<keyword evidence="1" id="KW-0812">Transmembrane</keyword>
<evidence type="ECO:0000313" key="3">
    <source>
        <dbReference type="EMBL" id="MBP3950072.1"/>
    </source>
</evidence>
<feature type="transmembrane region" description="Helical" evidence="1">
    <location>
        <begin position="245"/>
        <end position="269"/>
    </location>
</feature>
<feature type="transmembrane region" description="Helical" evidence="1">
    <location>
        <begin position="12"/>
        <end position="34"/>
    </location>
</feature>
<keyword evidence="4" id="KW-1185">Reference proteome</keyword>
<organism evidence="3 4">
    <name type="scientific">Halalkalibacter suaedae</name>
    <dbReference type="NCBI Taxonomy" id="2822140"/>
    <lineage>
        <taxon>Bacteria</taxon>
        <taxon>Bacillati</taxon>
        <taxon>Bacillota</taxon>
        <taxon>Bacilli</taxon>
        <taxon>Bacillales</taxon>
        <taxon>Bacillaceae</taxon>
        <taxon>Halalkalibacter</taxon>
    </lineage>
</organism>
<name>A0A940WSY8_9BACI</name>
<feature type="transmembrane region" description="Helical" evidence="1">
    <location>
        <begin position="189"/>
        <end position="209"/>
    </location>
</feature>
<feature type="transmembrane region" description="Helical" evidence="1">
    <location>
        <begin position="281"/>
        <end position="306"/>
    </location>
</feature>
<evidence type="ECO:0000259" key="2">
    <source>
        <dbReference type="Pfam" id="PF07786"/>
    </source>
</evidence>
<sequence>MIQKRIESIDVLRGFVVVLSVFVSALPYGGYPLFRHAEWYGLTITDFIFPAFLTLFGVGLAIANFKGVNWKKLMRRTFLLLLFGLLFNMIVSWSIDIHNLRFTGVLQLFAIAGLFTILLTRLVTRIPYILLLSISISTLYLFFLIGTSQTCGGLIPQADCLASFKIDRFLFTDVHLYRAGSSGFDPEGFVNMISALTNVLAGYAIGLILIRKDINKKTMTLLLIGGLFILIGCVFSQWIDFNKRIWSPSFSLVTTGMTLFLLGCLYWLIDKKNFLTKQNPVVVYLTAFGKNSLLIYFGKLILLTFVSKITLNVIGMDSTIADVLHRFVPSKVGYAFLFVLFWSVVAIIMHLNKKYVKV</sequence>
<dbReference type="InterPro" id="IPR012429">
    <property type="entry name" value="HGSNAT_cat"/>
</dbReference>
<dbReference type="AlphaFoldDB" id="A0A940WSY8"/>
<evidence type="ECO:0000256" key="1">
    <source>
        <dbReference type="SAM" id="Phobius"/>
    </source>
</evidence>
<proteinExistence type="predicted"/>
<reference evidence="3" key="1">
    <citation type="submission" date="2021-03" db="EMBL/GenBank/DDBJ databases">
        <title>Bacillus suaedae sp. nov., isolated from Suaeda aralocaspica.</title>
        <authorList>
            <person name="Lei R.F.R."/>
        </authorList>
    </citation>
    <scope>NUCLEOTIDE SEQUENCE</scope>
    <source>
        <strain evidence="3">YZJH907-2</strain>
    </source>
</reference>
<feature type="transmembrane region" description="Helical" evidence="1">
    <location>
        <begin position="40"/>
        <end position="65"/>
    </location>
</feature>
<accession>A0A940WSY8</accession>
<comment type="caution">
    <text evidence="3">The sequence shown here is derived from an EMBL/GenBank/DDBJ whole genome shotgun (WGS) entry which is preliminary data.</text>
</comment>
<feature type="transmembrane region" description="Helical" evidence="1">
    <location>
        <begin position="221"/>
        <end position="239"/>
    </location>
</feature>
<dbReference type="PANTHER" id="PTHR31061:SF24">
    <property type="entry name" value="LD22376P"/>
    <property type="match status" value="1"/>
</dbReference>
<feature type="transmembrane region" description="Helical" evidence="1">
    <location>
        <begin position="332"/>
        <end position="351"/>
    </location>
</feature>
<keyword evidence="1" id="KW-1133">Transmembrane helix</keyword>
<feature type="transmembrane region" description="Helical" evidence="1">
    <location>
        <begin position="77"/>
        <end position="95"/>
    </location>
</feature>
<dbReference type="PANTHER" id="PTHR31061">
    <property type="entry name" value="LD22376P"/>
    <property type="match status" value="1"/>
</dbReference>
<dbReference type="EMBL" id="JAGKSQ010000001">
    <property type="protein sequence ID" value="MBP3950072.1"/>
    <property type="molecule type" value="Genomic_DNA"/>
</dbReference>
<feature type="transmembrane region" description="Helical" evidence="1">
    <location>
        <begin position="101"/>
        <end position="119"/>
    </location>
</feature>
<keyword evidence="1" id="KW-0472">Membrane</keyword>
<protein>
    <submittedName>
        <fullName evidence="3">DUF1624 domain-containing protein</fullName>
    </submittedName>
</protein>
<dbReference type="Pfam" id="PF07786">
    <property type="entry name" value="HGSNAT_cat"/>
    <property type="match status" value="1"/>
</dbReference>
<dbReference type="Proteomes" id="UP000678228">
    <property type="component" value="Unassembled WGS sequence"/>
</dbReference>
<gene>
    <name evidence="3" type="ORF">J7W16_02930</name>
</gene>
<feature type="transmembrane region" description="Helical" evidence="1">
    <location>
        <begin position="126"/>
        <end position="145"/>
    </location>
</feature>
<feature type="domain" description="Heparan-alpha-glucosaminide N-acetyltransferase catalytic" evidence="2">
    <location>
        <begin position="5"/>
        <end position="215"/>
    </location>
</feature>